<dbReference type="Gene3D" id="3.40.50.2000">
    <property type="entry name" value="Glycogen Phosphorylase B"/>
    <property type="match status" value="1"/>
</dbReference>
<sequence>GYNTTTEILSFNKPAMIVPRVSPRKEQWIRATLLAEHQLVTCVHPEQLTTDLLSDWLSGRHVAPDARNILDFNGLGNFVNRVSSLFIDNGTSIGFQAEAV</sequence>
<dbReference type="SUPFAM" id="SSF53756">
    <property type="entry name" value="UDP-Glycosyltransferase/glycogen phosphorylase"/>
    <property type="match status" value="1"/>
</dbReference>
<protein>
    <submittedName>
        <fullName evidence="1">CAZy families GT1 protein</fullName>
    </submittedName>
</protein>
<feature type="non-terminal residue" evidence="1">
    <location>
        <position position="1"/>
    </location>
</feature>
<dbReference type="EMBL" id="KF128574">
    <property type="protein sequence ID" value="AIA95939.1"/>
    <property type="molecule type" value="Genomic_DNA"/>
</dbReference>
<name>A0A060CL19_9PAST</name>
<accession>A0A060CL19</accession>
<evidence type="ECO:0000313" key="1">
    <source>
        <dbReference type="EMBL" id="AIA95939.1"/>
    </source>
</evidence>
<organism evidence="1">
    <name type="scientific">uncultured Aggregatibacter sp</name>
    <dbReference type="NCBI Taxonomy" id="470564"/>
    <lineage>
        <taxon>Bacteria</taxon>
        <taxon>Pseudomonadati</taxon>
        <taxon>Pseudomonadota</taxon>
        <taxon>Gammaproteobacteria</taxon>
        <taxon>Pasteurellales</taxon>
        <taxon>Pasteurellaceae</taxon>
        <taxon>Aggregatibacter</taxon>
        <taxon>environmental samples</taxon>
    </lineage>
</organism>
<proteinExistence type="predicted"/>
<dbReference type="AlphaFoldDB" id="A0A060CL19"/>
<reference evidence="1" key="1">
    <citation type="journal article" date="2013" name="Environ. Microbiol.">
        <title>Seasonally variable intestinal metagenomes of the red palm weevil (Rhynchophorus ferrugineus).</title>
        <authorList>
            <person name="Jia S."/>
            <person name="Zhang X."/>
            <person name="Zhang G."/>
            <person name="Yin A."/>
            <person name="Zhang S."/>
            <person name="Li F."/>
            <person name="Wang L."/>
            <person name="Zhao D."/>
            <person name="Yun Q."/>
            <person name="Tala"/>
            <person name="Wang J."/>
            <person name="Sun G."/>
            <person name="Baabdullah M."/>
            <person name="Yu X."/>
            <person name="Hu S."/>
            <person name="Al-Mssallem I.S."/>
            <person name="Yu J."/>
        </authorList>
    </citation>
    <scope>NUCLEOTIDE SEQUENCE</scope>
</reference>